<proteinExistence type="predicted"/>
<gene>
    <name evidence="1" type="ORF">OED52_14830</name>
</gene>
<dbReference type="EMBL" id="CP107551">
    <property type="protein sequence ID" value="UYP17935.1"/>
    <property type="molecule type" value="Genomic_DNA"/>
</dbReference>
<organism evidence="1 2">
    <name type="scientific">Rhodococcus sacchari</name>
    <dbReference type="NCBI Taxonomy" id="2962047"/>
    <lineage>
        <taxon>Bacteria</taxon>
        <taxon>Bacillati</taxon>
        <taxon>Actinomycetota</taxon>
        <taxon>Actinomycetes</taxon>
        <taxon>Mycobacteriales</taxon>
        <taxon>Nocardiaceae</taxon>
        <taxon>Rhodococcus</taxon>
    </lineage>
</organism>
<reference evidence="1" key="1">
    <citation type="submission" date="2022-10" db="EMBL/GenBank/DDBJ databases">
        <title>Rhodococcus ferula Z13 complete genome.</title>
        <authorList>
            <person name="Long X."/>
            <person name="Zang M."/>
        </authorList>
    </citation>
    <scope>NUCLEOTIDE SEQUENCE</scope>
    <source>
        <strain evidence="1">Z13</strain>
    </source>
</reference>
<name>A0ACD4DD98_9NOCA</name>
<evidence type="ECO:0000313" key="2">
    <source>
        <dbReference type="Proteomes" id="UP001156484"/>
    </source>
</evidence>
<protein>
    <submittedName>
        <fullName evidence="1">DUF4349 domain-containing protein</fullName>
    </submittedName>
</protein>
<dbReference type="Proteomes" id="UP001156484">
    <property type="component" value="Chromosome"/>
</dbReference>
<sequence>MRRLLVVLLALIALVAAGCDDNGGDGSSASSPGVSDGALRESAPTEDTDRKEIVTGILALTASDPVAAGREVVDIVREADGRVDSLTERPEVSSVLVVRVPADRLDDVVARIGALGRVTSLSTSRDDVTMEYTDIEARVGALRASVDRLRALLESSTDVQALIAAETALAERQAELDSLEARRRQLADRIDLSTLTVDITTDRMRSDEDSFWDGMVSGWNSLVAALGAAIVGIGAAIPWVAFLIVCAGVVYLIVRLITRRGRSSGTAGTRPSGSAGTSETERTDNDA</sequence>
<evidence type="ECO:0000313" key="1">
    <source>
        <dbReference type="EMBL" id="UYP17935.1"/>
    </source>
</evidence>
<keyword evidence="2" id="KW-1185">Reference proteome</keyword>
<accession>A0ACD4DD98</accession>